<dbReference type="EMBL" id="PKUN01000001">
    <property type="protein sequence ID" value="PLX63377.1"/>
    <property type="molecule type" value="Genomic_DNA"/>
</dbReference>
<sequence length="216" mass="24445">MTPMRVRYQTIEFGDLDIHLRTLRDRQQCLDVDGAAEKLGISSALWPLFGVVWDSSEVLAHHMLDYQIGGKRILEVGCGIALASLVLNHRQADITATDYHPEAENFLAENVLLNEGNKIPFVRTAWEDAESDLGEFDLLIGSDLLYERTHAELLSGFIDQHAKTHCEVVLVDPGRGNHAHFSRQMVSLGYTHRQDKPENSDYLSRPFRGQILSYSR</sequence>
<organism evidence="1 2">
    <name type="scientific">Sedimenticola selenatireducens</name>
    <dbReference type="NCBI Taxonomy" id="191960"/>
    <lineage>
        <taxon>Bacteria</taxon>
        <taxon>Pseudomonadati</taxon>
        <taxon>Pseudomonadota</taxon>
        <taxon>Gammaproteobacteria</taxon>
        <taxon>Chromatiales</taxon>
        <taxon>Sedimenticolaceae</taxon>
        <taxon>Sedimenticola</taxon>
    </lineage>
</organism>
<evidence type="ECO:0000313" key="2">
    <source>
        <dbReference type="Proteomes" id="UP000235015"/>
    </source>
</evidence>
<gene>
    <name evidence="1" type="ORF">C0630_00240</name>
</gene>
<proteinExistence type="predicted"/>
<keyword evidence="1" id="KW-0808">Transferase</keyword>
<dbReference type="CDD" id="cd02440">
    <property type="entry name" value="AdoMet_MTases"/>
    <property type="match status" value="1"/>
</dbReference>
<dbReference type="SUPFAM" id="SSF53335">
    <property type="entry name" value="S-adenosyl-L-methionine-dependent methyltransferases"/>
    <property type="match status" value="1"/>
</dbReference>
<dbReference type="AlphaFoldDB" id="A0A2N6D100"/>
<comment type="caution">
    <text evidence="1">The sequence shown here is derived from an EMBL/GenBank/DDBJ whole genome shotgun (WGS) entry which is preliminary data.</text>
</comment>
<accession>A0A2N6D100</accession>
<dbReference type="Pfam" id="PF10294">
    <property type="entry name" value="Methyltransf_16"/>
    <property type="match status" value="1"/>
</dbReference>
<evidence type="ECO:0000313" key="1">
    <source>
        <dbReference type="EMBL" id="PLX63377.1"/>
    </source>
</evidence>
<dbReference type="InterPro" id="IPR019410">
    <property type="entry name" value="Methyltransf_16"/>
</dbReference>
<dbReference type="PANTHER" id="PTHR14614">
    <property type="entry name" value="HEPATOCELLULAR CARCINOMA-ASSOCIATED ANTIGEN"/>
    <property type="match status" value="1"/>
</dbReference>
<dbReference type="RefSeq" id="WP_273437136.1">
    <property type="nucleotide sequence ID" value="NZ_PKUN01000001.1"/>
</dbReference>
<protein>
    <submittedName>
        <fullName evidence="1">Histidine kinase</fullName>
    </submittedName>
</protein>
<name>A0A2N6D100_9GAMM</name>
<dbReference type="Proteomes" id="UP000235015">
    <property type="component" value="Unassembled WGS sequence"/>
</dbReference>
<reference evidence="1 2" key="1">
    <citation type="submission" date="2017-11" db="EMBL/GenBank/DDBJ databases">
        <title>Genome-resolved metagenomics identifies genetic mobility, metabolic interactions, and unexpected diversity in perchlorate-reducing communities.</title>
        <authorList>
            <person name="Barnum T.P."/>
            <person name="Figueroa I.A."/>
            <person name="Carlstrom C.I."/>
            <person name="Lucas L.N."/>
            <person name="Engelbrektson A.L."/>
            <person name="Coates J.D."/>
        </authorList>
    </citation>
    <scope>NUCLEOTIDE SEQUENCE [LARGE SCALE GENOMIC DNA]</scope>
    <source>
        <strain evidence="1">BM301</strain>
    </source>
</reference>
<dbReference type="Gene3D" id="3.40.50.150">
    <property type="entry name" value="Vaccinia Virus protein VP39"/>
    <property type="match status" value="1"/>
</dbReference>
<dbReference type="STRING" id="1111735.GCA_000428045_03529"/>
<dbReference type="InterPro" id="IPR029063">
    <property type="entry name" value="SAM-dependent_MTases_sf"/>
</dbReference>
<dbReference type="GO" id="GO:0016301">
    <property type="term" value="F:kinase activity"/>
    <property type="evidence" value="ECO:0007669"/>
    <property type="project" value="UniProtKB-KW"/>
</dbReference>
<keyword evidence="1" id="KW-0418">Kinase</keyword>